<dbReference type="EMBL" id="AEWV01000015">
    <property type="protein sequence ID" value="EGC17584.1"/>
    <property type="molecule type" value="Genomic_DNA"/>
</dbReference>
<gene>
    <name evidence="1" type="ORF">HMPREF9098_0910</name>
</gene>
<reference evidence="1 2" key="1">
    <citation type="submission" date="2011-01" db="EMBL/GenBank/DDBJ databases">
        <authorList>
            <person name="Muzny D."/>
            <person name="Qin X."/>
            <person name="Deng J."/>
            <person name="Jiang H."/>
            <person name="Liu Y."/>
            <person name="Qu J."/>
            <person name="Song X.-Z."/>
            <person name="Zhang L."/>
            <person name="Thornton R."/>
            <person name="Coyle M."/>
            <person name="Francisco L."/>
            <person name="Jackson L."/>
            <person name="Javaid M."/>
            <person name="Korchina V."/>
            <person name="Kovar C."/>
            <person name="Mata R."/>
            <person name="Mathew T."/>
            <person name="Ngo R."/>
            <person name="Nguyen L."/>
            <person name="Nguyen N."/>
            <person name="Okwuonu G."/>
            <person name="Ongeri F."/>
            <person name="Pham C."/>
            <person name="Simmons D."/>
            <person name="Wilczek-Boney K."/>
            <person name="Hale W."/>
            <person name="Jakkamsetti A."/>
            <person name="Pham P."/>
            <person name="Ruth R."/>
            <person name="San Lucas F."/>
            <person name="Warren J."/>
            <person name="Zhang J."/>
            <person name="Zhao Z."/>
            <person name="Zhou C."/>
            <person name="Zhu D."/>
            <person name="Lee S."/>
            <person name="Bess C."/>
            <person name="Blankenburg K."/>
            <person name="Forbes L."/>
            <person name="Fu Q."/>
            <person name="Gubbala S."/>
            <person name="Hirani K."/>
            <person name="Jayaseelan J.C."/>
            <person name="Lara F."/>
            <person name="Munidasa M."/>
            <person name="Palculict T."/>
            <person name="Patil S."/>
            <person name="Pu L.-L."/>
            <person name="Saada N."/>
            <person name="Tang L."/>
            <person name="Weissenberger G."/>
            <person name="Zhu Y."/>
            <person name="Hemphill L."/>
            <person name="Shang Y."/>
            <person name="Youmans B."/>
            <person name="Ayvaz T."/>
            <person name="Ross M."/>
            <person name="Santibanez J."/>
            <person name="Aqrawi P."/>
            <person name="Gross S."/>
            <person name="Joshi V."/>
            <person name="Fowler G."/>
            <person name="Nazareth L."/>
            <person name="Reid J."/>
            <person name="Worley K."/>
            <person name="Petrosino J."/>
            <person name="Highlander S."/>
            <person name="Gibbs R."/>
        </authorList>
    </citation>
    <scope>NUCLEOTIDE SEQUENCE [LARGE SCALE GENOMIC DNA]</scope>
    <source>
        <strain evidence="1 2">ATCC 33394</strain>
    </source>
</reference>
<organism evidence="1 2">
    <name type="scientific">Kingella denitrificans ATCC 33394</name>
    <dbReference type="NCBI Taxonomy" id="888741"/>
    <lineage>
        <taxon>Bacteria</taxon>
        <taxon>Pseudomonadati</taxon>
        <taxon>Pseudomonadota</taxon>
        <taxon>Betaproteobacteria</taxon>
        <taxon>Neisseriales</taxon>
        <taxon>Neisseriaceae</taxon>
        <taxon>Kingella</taxon>
    </lineage>
</organism>
<dbReference type="STRING" id="888741.HMPREF9098_0910"/>
<dbReference type="HOGENOM" id="CLU_3290962_0_0_4"/>
<name>F0EYH6_9NEIS</name>
<accession>F0EYH6</accession>
<sequence length="40" mass="4206">MDVARGCSAKKAACTFVFSVQAAFSRVLPRTTLGFAARGI</sequence>
<comment type="caution">
    <text evidence="1">The sequence shown here is derived from an EMBL/GenBank/DDBJ whole genome shotgun (WGS) entry which is preliminary data.</text>
</comment>
<proteinExistence type="predicted"/>
<evidence type="ECO:0000313" key="1">
    <source>
        <dbReference type="EMBL" id="EGC17584.1"/>
    </source>
</evidence>
<keyword evidence="2" id="KW-1185">Reference proteome</keyword>
<dbReference type="Proteomes" id="UP000004088">
    <property type="component" value="Unassembled WGS sequence"/>
</dbReference>
<protein>
    <submittedName>
        <fullName evidence="1">Uncharacterized protein</fullName>
    </submittedName>
</protein>
<evidence type="ECO:0000313" key="2">
    <source>
        <dbReference type="Proteomes" id="UP000004088"/>
    </source>
</evidence>
<dbReference type="AlphaFoldDB" id="F0EYH6"/>